<evidence type="ECO:0000313" key="2">
    <source>
        <dbReference type="EMBL" id="EST56354.1"/>
    </source>
</evidence>
<accession>V6MCU6</accession>
<sequence>MLKRNLLGLCACLMLAAAFAGCTPNKQQGTEDRGGNQAKYDTFGVNIRNDNAGTDKGPASMLGQRVMHNREPQLVARLERYAEDLPGVADIKVLAYKDTILAGVLPVGTLNPGMVNTTPSIRYTPGAIVRNANGHTDHLQTKVVDRMRTQLTSYSRYNLLYVSTDRAIYDRILDLHTRIERGEPVSDDVFQTLINDIGYTVKGYNLTD</sequence>
<dbReference type="AlphaFoldDB" id="V6MCU6"/>
<name>V6MCU6_9BACL</name>
<dbReference type="EMBL" id="AYJU01000001">
    <property type="protein sequence ID" value="EST56354.1"/>
    <property type="molecule type" value="Genomic_DNA"/>
</dbReference>
<reference evidence="2 3" key="1">
    <citation type="journal article" date="2014" name="Genome Announc.">
        <title>Draft Genome Sequence of Brevibacillus panacihumi Strain W25, a Halotolerant Hydrocarbon-Degrading Bacterium.</title>
        <authorList>
            <person name="Wang X."/>
            <person name="Jin D."/>
            <person name="Zhou L."/>
            <person name="Wu L."/>
            <person name="An W."/>
            <person name="Chen Y."/>
            <person name="Zhao L."/>
        </authorList>
    </citation>
    <scope>NUCLEOTIDE SEQUENCE [LARGE SCALE GENOMIC DNA]</scope>
    <source>
        <strain evidence="2 3">W25</strain>
    </source>
</reference>
<dbReference type="Proteomes" id="UP000017973">
    <property type="component" value="Unassembled WGS sequence"/>
</dbReference>
<dbReference type="PATRIC" id="fig|1408254.3.peg.671"/>
<protein>
    <submittedName>
        <fullName evidence="2">Sporulation lipoprotein YhcN/YlaJ (Spore-YhcN-YlaJ)</fullName>
    </submittedName>
</protein>
<keyword evidence="2" id="KW-0449">Lipoprotein</keyword>
<dbReference type="InterPro" id="IPR019076">
    <property type="entry name" value="Spore_lipoprot_YhcN/YlaJ-like"/>
</dbReference>
<evidence type="ECO:0000313" key="3">
    <source>
        <dbReference type="Proteomes" id="UP000017973"/>
    </source>
</evidence>
<dbReference type="Pfam" id="PF09580">
    <property type="entry name" value="Spore_YhcN_YlaJ"/>
    <property type="match status" value="1"/>
</dbReference>
<dbReference type="STRING" id="1408254.T458_03305"/>
<feature type="signal peptide" evidence="1">
    <location>
        <begin position="1"/>
        <end position="20"/>
    </location>
</feature>
<dbReference type="RefSeq" id="WP_023554740.1">
    <property type="nucleotide sequence ID" value="NZ_KI629782.1"/>
</dbReference>
<dbReference type="HOGENOM" id="CLU_1324352_0_0_9"/>
<keyword evidence="3" id="KW-1185">Reference proteome</keyword>
<proteinExistence type="predicted"/>
<gene>
    <name evidence="2" type="ORF">T458_03305</name>
</gene>
<organism evidence="2 3">
    <name type="scientific">Brevibacillus panacihumi W25</name>
    <dbReference type="NCBI Taxonomy" id="1408254"/>
    <lineage>
        <taxon>Bacteria</taxon>
        <taxon>Bacillati</taxon>
        <taxon>Bacillota</taxon>
        <taxon>Bacilli</taxon>
        <taxon>Bacillales</taxon>
        <taxon>Paenibacillaceae</taxon>
        <taxon>Brevibacillus</taxon>
    </lineage>
</organism>
<comment type="caution">
    <text evidence="2">The sequence shown here is derived from an EMBL/GenBank/DDBJ whole genome shotgun (WGS) entry which is preliminary data.</text>
</comment>
<keyword evidence="1" id="KW-0732">Signal</keyword>
<dbReference type="PROSITE" id="PS51257">
    <property type="entry name" value="PROKAR_LIPOPROTEIN"/>
    <property type="match status" value="1"/>
</dbReference>
<evidence type="ECO:0000256" key="1">
    <source>
        <dbReference type="SAM" id="SignalP"/>
    </source>
</evidence>
<feature type="chain" id="PRO_5039118420" evidence="1">
    <location>
        <begin position="21"/>
        <end position="208"/>
    </location>
</feature>